<dbReference type="PANTHER" id="PTHR42934:SF2">
    <property type="entry name" value="GLYCOLATE OXIDASE SUBUNIT GLCD"/>
    <property type="match status" value="1"/>
</dbReference>
<keyword evidence="8" id="KW-1185">Reference proteome</keyword>
<dbReference type="PROSITE" id="PS51387">
    <property type="entry name" value="FAD_PCMH"/>
    <property type="match status" value="1"/>
</dbReference>
<dbReference type="InterPro" id="IPR006094">
    <property type="entry name" value="Oxid_FAD_bind_N"/>
</dbReference>
<reference evidence="7" key="1">
    <citation type="submission" date="2021-06" db="EMBL/GenBank/DDBJ databases">
        <authorList>
            <person name="Criscuolo A."/>
        </authorList>
    </citation>
    <scope>NUCLEOTIDE SEQUENCE</scope>
    <source>
        <strain evidence="7">CIP111803</strain>
    </source>
</reference>
<evidence type="ECO:0000256" key="3">
    <source>
        <dbReference type="ARBA" id="ARBA00022630"/>
    </source>
</evidence>
<evidence type="ECO:0000313" key="8">
    <source>
        <dbReference type="Proteomes" id="UP000693892"/>
    </source>
</evidence>
<name>A0A916NHJ6_9MICO</name>
<dbReference type="InterPro" id="IPR051914">
    <property type="entry name" value="FAD-linked_OxidoTrans_Type4"/>
</dbReference>
<dbReference type="GO" id="GO:0016491">
    <property type="term" value="F:oxidoreductase activity"/>
    <property type="evidence" value="ECO:0007669"/>
    <property type="project" value="UniProtKB-KW"/>
</dbReference>
<dbReference type="PANTHER" id="PTHR42934">
    <property type="entry name" value="GLYCOLATE OXIDASE SUBUNIT GLCD"/>
    <property type="match status" value="1"/>
</dbReference>
<organism evidence="7 8">
    <name type="scientific">Leucobacter soli</name>
    <dbReference type="NCBI Taxonomy" id="2812850"/>
    <lineage>
        <taxon>Bacteria</taxon>
        <taxon>Bacillati</taxon>
        <taxon>Actinomycetota</taxon>
        <taxon>Actinomycetes</taxon>
        <taxon>Micrococcales</taxon>
        <taxon>Microbacteriaceae</taxon>
        <taxon>Leucobacter</taxon>
    </lineage>
</organism>
<dbReference type="InterPro" id="IPR016166">
    <property type="entry name" value="FAD-bd_PCMH"/>
</dbReference>
<proteinExistence type="inferred from homology"/>
<dbReference type="AlphaFoldDB" id="A0A916NHJ6"/>
<protein>
    <submittedName>
        <fullName evidence="7">FAD-linked oxidoreductase</fullName>
        <ecNumber evidence="7">1.-.-.-</ecNumber>
    </submittedName>
</protein>
<dbReference type="InterPro" id="IPR004113">
    <property type="entry name" value="FAD-bd_oxidored_4_C"/>
</dbReference>
<evidence type="ECO:0000256" key="4">
    <source>
        <dbReference type="ARBA" id="ARBA00022827"/>
    </source>
</evidence>
<dbReference type="GO" id="GO:0071949">
    <property type="term" value="F:FAD binding"/>
    <property type="evidence" value="ECO:0007669"/>
    <property type="project" value="InterPro"/>
</dbReference>
<comment type="cofactor">
    <cofactor evidence="1">
        <name>FAD</name>
        <dbReference type="ChEBI" id="CHEBI:57692"/>
    </cofactor>
</comment>
<accession>A0A916NHJ6</accession>
<gene>
    <name evidence="7" type="ORF">LEUCIP111803_01332</name>
</gene>
<dbReference type="Pfam" id="PF02913">
    <property type="entry name" value="FAD-oxidase_C"/>
    <property type="match status" value="1"/>
</dbReference>
<dbReference type="Proteomes" id="UP000693892">
    <property type="component" value="Unassembled WGS sequence"/>
</dbReference>
<keyword evidence="4" id="KW-0274">FAD</keyword>
<sequence>MTSTASRIVDALREALPAGSIVVDETELRSLERDRSGTARGWALVLVRPGSTTEVQAVVRIADAHGTPLVAQGARTGLAGAGSAVDGAILVDFSRMNRILRIDPLERLAVVQPGVTVQELAEAATEAGLFYAPDPVSAEWATIGGTIATNAGGMRCIKYGVTRESVRSLEVVLADGSAVRTRSDTIKSVAGLDLTSLVVGSEGTLALVTEATVGLRSAPGPARGASALFPSIDAALAAANEIATAASPPAVLELLDSFALAAIRDYDSTLEMPGDARAWLLAVTDARAGADEELAGFERAFAAHGALSSARAETSEELDGLFAVRRVLQPALDGYFGTAIHGDLAVPRAALGEIVAHAAELSERLGVIVSINGHVGDGNFHPIIAFDPDDADQTRRAHEAHRELLARAHRLGGTVTGEHGIGTEKLEALDEELSPRVRELQRAIKAAFDPKGILNPGKKL</sequence>
<dbReference type="EC" id="1.-.-.-" evidence="7"/>
<evidence type="ECO:0000256" key="2">
    <source>
        <dbReference type="ARBA" id="ARBA00008000"/>
    </source>
</evidence>
<evidence type="ECO:0000259" key="6">
    <source>
        <dbReference type="PROSITE" id="PS51387"/>
    </source>
</evidence>
<dbReference type="Pfam" id="PF01565">
    <property type="entry name" value="FAD_binding_4"/>
    <property type="match status" value="1"/>
</dbReference>
<dbReference type="FunFam" id="3.30.70.2740:FF:000001">
    <property type="entry name" value="D-lactate dehydrogenase mitochondrial"/>
    <property type="match status" value="1"/>
</dbReference>
<dbReference type="RefSeq" id="WP_218114947.1">
    <property type="nucleotide sequence ID" value="NZ_CAJVAP010000012.1"/>
</dbReference>
<keyword evidence="3" id="KW-0285">Flavoprotein</keyword>
<feature type="domain" description="FAD-binding PCMH-type" evidence="6">
    <location>
        <begin position="35"/>
        <end position="218"/>
    </location>
</feature>
<evidence type="ECO:0000313" key="7">
    <source>
        <dbReference type="EMBL" id="CAG7610554.1"/>
    </source>
</evidence>
<comment type="caution">
    <text evidence="7">The sequence shown here is derived from an EMBL/GenBank/DDBJ whole genome shotgun (WGS) entry which is preliminary data.</text>
</comment>
<keyword evidence="5 7" id="KW-0560">Oxidoreductase</keyword>
<evidence type="ECO:0000256" key="1">
    <source>
        <dbReference type="ARBA" id="ARBA00001974"/>
    </source>
</evidence>
<dbReference type="FunFam" id="1.10.45.10:FF:000001">
    <property type="entry name" value="D-lactate dehydrogenase mitochondrial"/>
    <property type="match status" value="1"/>
</dbReference>
<evidence type="ECO:0000256" key="5">
    <source>
        <dbReference type="ARBA" id="ARBA00023002"/>
    </source>
</evidence>
<comment type="similarity">
    <text evidence="2">Belongs to the FAD-binding oxidoreductase/transferase type 4 family.</text>
</comment>
<dbReference type="EMBL" id="CAJVAP010000012">
    <property type="protein sequence ID" value="CAG7610554.1"/>
    <property type="molecule type" value="Genomic_DNA"/>
</dbReference>